<dbReference type="PANTHER" id="PTHR43818">
    <property type="entry name" value="BCDNA.GH03377"/>
    <property type="match status" value="1"/>
</dbReference>
<reference evidence="3 4" key="1">
    <citation type="submission" date="2019-02" db="EMBL/GenBank/DDBJ databases">
        <title>Deep-cultivation of Planctomycetes and their phenomic and genomic characterization uncovers novel biology.</title>
        <authorList>
            <person name="Wiegand S."/>
            <person name="Jogler M."/>
            <person name="Boedeker C."/>
            <person name="Pinto D."/>
            <person name="Vollmers J."/>
            <person name="Rivas-Marin E."/>
            <person name="Kohn T."/>
            <person name="Peeters S.H."/>
            <person name="Heuer A."/>
            <person name="Rast P."/>
            <person name="Oberbeckmann S."/>
            <person name="Bunk B."/>
            <person name="Jeske O."/>
            <person name="Meyerdierks A."/>
            <person name="Storesund J.E."/>
            <person name="Kallscheuer N."/>
            <person name="Luecker S."/>
            <person name="Lage O.M."/>
            <person name="Pohl T."/>
            <person name="Merkel B.J."/>
            <person name="Hornburger P."/>
            <person name="Mueller R.-W."/>
            <person name="Bruemmer F."/>
            <person name="Labrenz M."/>
            <person name="Spormann A.M."/>
            <person name="Op den Camp H."/>
            <person name="Overmann J."/>
            <person name="Amann R."/>
            <person name="Jetten M.S.M."/>
            <person name="Mascher T."/>
            <person name="Medema M.H."/>
            <person name="Devos D.P."/>
            <person name="Kaster A.-K."/>
            <person name="Ovreas L."/>
            <person name="Rohde M."/>
            <person name="Galperin M.Y."/>
            <person name="Jogler C."/>
        </authorList>
    </citation>
    <scope>NUCLEOTIDE SEQUENCE [LARGE SCALE GENOMIC DNA]</scope>
    <source>
        <strain evidence="3 4">Pla175</strain>
    </source>
</reference>
<dbReference type="OrthoDB" id="9788246at2"/>
<protein>
    <submittedName>
        <fullName evidence="3">1,5-anhydro-D-fructose reductase</fullName>
        <ecNumber evidence="3">1.1.1.292</ecNumber>
    </submittedName>
</protein>
<dbReference type="InterPro" id="IPR000683">
    <property type="entry name" value="Gfo/Idh/MocA-like_OxRdtase_N"/>
</dbReference>
<dbReference type="Proteomes" id="UP000317429">
    <property type="component" value="Chromosome"/>
</dbReference>
<dbReference type="KEGG" id="pnd:Pla175_38420"/>
<dbReference type="GO" id="GO:0033712">
    <property type="term" value="F:1,5-anhydro-D-fructose reductase (1,5-anhydro-D-mannitol-forming) activity"/>
    <property type="evidence" value="ECO:0007669"/>
    <property type="project" value="UniProtKB-EC"/>
</dbReference>
<evidence type="ECO:0000259" key="2">
    <source>
        <dbReference type="Pfam" id="PF19051"/>
    </source>
</evidence>
<dbReference type="InterPro" id="IPR043906">
    <property type="entry name" value="Gfo/Idh/MocA_OxRdtase_bact_C"/>
</dbReference>
<sequence>MSTLTRRTFLMTTGAAVAGASLSRRARAVGASERVRFGLIGCGVRGRSFGSLATSLCDPDQTRLGQLAGSAGIASGRTMTDLRRMLDDPAIDAVIIATPDHWHAPAAILACEAGKHVYVEKPVSHNFRESRLLLRAAQRANVVVQHGTQQRSRPFVRDAIAMLHEGAIGEVLAAKAWNVQLRDSIGKRHASPPPREIDYDTWVGPAEWMPHQSNRLHSAWHWWHNFGTGDIGNDGAHELDYARWGLGVDALPCKVSATGGKYFFDDDQQFPDTATCAFEYAPANQGATPRQLSFEMRLWSRNYPMNCDSGVEFYGTKGRMFLSKRGKLQVVGPQNEKILDSRPGEENALAHIDNFVAAIRGEAPLNAPLIEAHRSVALAHLANAAIRVGRSLQFDAVAEQVVGDDDASRLMQRVYRKGGHWATPVGMQPA</sequence>
<dbReference type="Pfam" id="PF19051">
    <property type="entry name" value="GFO_IDH_MocA_C2"/>
    <property type="match status" value="2"/>
</dbReference>
<dbReference type="RefSeq" id="WP_145288912.1">
    <property type="nucleotide sequence ID" value="NZ_CP036291.1"/>
</dbReference>
<evidence type="ECO:0000313" key="4">
    <source>
        <dbReference type="Proteomes" id="UP000317429"/>
    </source>
</evidence>
<organism evidence="3 4">
    <name type="scientific">Pirellulimonas nuda</name>
    <dbReference type="NCBI Taxonomy" id="2528009"/>
    <lineage>
        <taxon>Bacteria</taxon>
        <taxon>Pseudomonadati</taxon>
        <taxon>Planctomycetota</taxon>
        <taxon>Planctomycetia</taxon>
        <taxon>Pirellulales</taxon>
        <taxon>Lacipirellulaceae</taxon>
        <taxon>Pirellulimonas</taxon>
    </lineage>
</organism>
<proteinExistence type="predicted"/>
<dbReference type="AlphaFoldDB" id="A0A518DG43"/>
<dbReference type="Gene3D" id="3.30.360.10">
    <property type="entry name" value="Dihydrodipicolinate Reductase, domain 2"/>
    <property type="match status" value="1"/>
</dbReference>
<dbReference type="InterPro" id="IPR036291">
    <property type="entry name" value="NAD(P)-bd_dom_sf"/>
</dbReference>
<dbReference type="Gene3D" id="3.40.50.720">
    <property type="entry name" value="NAD(P)-binding Rossmann-like Domain"/>
    <property type="match status" value="1"/>
</dbReference>
<evidence type="ECO:0000313" key="3">
    <source>
        <dbReference type="EMBL" id="QDU90438.1"/>
    </source>
</evidence>
<gene>
    <name evidence="3" type="primary">afr_3</name>
    <name evidence="3" type="ORF">Pla175_38420</name>
</gene>
<feature type="domain" description="Gfo/Idh/MocA-like oxidoreductase bacterial type C-terminal" evidence="2">
    <location>
        <begin position="191"/>
        <end position="257"/>
    </location>
</feature>
<dbReference type="PANTHER" id="PTHR43818:SF5">
    <property type="entry name" value="OXIDOREDUCTASE FAMILY PROTEIN"/>
    <property type="match status" value="1"/>
</dbReference>
<dbReference type="SUPFAM" id="SSF55347">
    <property type="entry name" value="Glyceraldehyde-3-phosphate dehydrogenase-like, C-terminal domain"/>
    <property type="match status" value="1"/>
</dbReference>
<dbReference type="Pfam" id="PF01408">
    <property type="entry name" value="GFO_IDH_MocA"/>
    <property type="match status" value="1"/>
</dbReference>
<evidence type="ECO:0000259" key="1">
    <source>
        <dbReference type="Pfam" id="PF01408"/>
    </source>
</evidence>
<dbReference type="InterPro" id="IPR050463">
    <property type="entry name" value="Gfo/Idh/MocA_oxidrdct_glycsds"/>
</dbReference>
<dbReference type="EC" id="1.1.1.292" evidence="3"/>
<dbReference type="GO" id="GO:0000166">
    <property type="term" value="F:nucleotide binding"/>
    <property type="evidence" value="ECO:0007669"/>
    <property type="project" value="InterPro"/>
</dbReference>
<dbReference type="SUPFAM" id="SSF51735">
    <property type="entry name" value="NAD(P)-binding Rossmann-fold domains"/>
    <property type="match status" value="1"/>
</dbReference>
<keyword evidence="4" id="KW-1185">Reference proteome</keyword>
<accession>A0A518DG43</accession>
<feature type="domain" description="Gfo/Idh/MocA-like oxidoreductase N-terminal" evidence="1">
    <location>
        <begin position="36"/>
        <end position="147"/>
    </location>
</feature>
<dbReference type="EMBL" id="CP036291">
    <property type="protein sequence ID" value="QDU90438.1"/>
    <property type="molecule type" value="Genomic_DNA"/>
</dbReference>
<name>A0A518DG43_9BACT</name>
<feature type="domain" description="Gfo/Idh/MocA-like oxidoreductase bacterial type C-terminal" evidence="2">
    <location>
        <begin position="315"/>
        <end position="417"/>
    </location>
</feature>
<keyword evidence="3" id="KW-0560">Oxidoreductase</keyword>
<dbReference type="PROSITE" id="PS51318">
    <property type="entry name" value="TAT"/>
    <property type="match status" value="1"/>
</dbReference>
<dbReference type="InterPro" id="IPR006311">
    <property type="entry name" value="TAT_signal"/>
</dbReference>